<comment type="subunit">
    <text evidence="9">Component of the Mediator complex.</text>
</comment>
<feature type="compositionally biased region" description="Basic and acidic residues" evidence="10">
    <location>
        <begin position="630"/>
        <end position="644"/>
    </location>
</feature>
<comment type="similarity">
    <text evidence="2 9">Belongs to the Mediator complex subunit 14 family.</text>
</comment>
<comment type="function">
    <text evidence="9">Component of the Mediator complex, a coactivator involved in the regulated transcription of nearly all RNA polymerase II-dependent genes. Mediator functions as a bridge to convey information from gene-specific regulatory proteins to the basal RNA polymerase II transcription machinery. Mediator is recruited to promoters by direct interactions with regulatory proteins and serves as a scaffold for the assembly of a functional preinitiation complex with RNA polymerase II and the general transcription factors.</text>
</comment>
<gene>
    <name evidence="12" type="ORF">PICMEDRAFT_14283</name>
</gene>
<feature type="region of interest" description="Disordered" evidence="10">
    <location>
        <begin position="618"/>
        <end position="646"/>
    </location>
</feature>
<dbReference type="Proteomes" id="UP000094455">
    <property type="component" value="Unassembled WGS sequence"/>
</dbReference>
<dbReference type="GO" id="GO:0003712">
    <property type="term" value="F:transcription coregulator activity"/>
    <property type="evidence" value="ECO:0007669"/>
    <property type="project" value="UniProtKB-UniRule"/>
</dbReference>
<dbReference type="GO" id="GO:0006357">
    <property type="term" value="P:regulation of transcription by RNA polymerase II"/>
    <property type="evidence" value="ECO:0007669"/>
    <property type="project" value="InterPro"/>
</dbReference>
<comment type="subcellular location">
    <subcellularLocation>
        <location evidence="1 9">Nucleus</location>
    </subcellularLocation>
</comment>
<dbReference type="OrthoDB" id="205099at2759"/>
<reference evidence="12 13" key="1">
    <citation type="journal article" date="2016" name="Proc. Natl. Acad. Sci. U.S.A.">
        <title>Comparative genomics of biotechnologically important yeasts.</title>
        <authorList>
            <person name="Riley R."/>
            <person name="Haridas S."/>
            <person name="Wolfe K.H."/>
            <person name="Lopes M.R."/>
            <person name="Hittinger C.T."/>
            <person name="Goeker M."/>
            <person name="Salamov A.A."/>
            <person name="Wisecaver J.H."/>
            <person name="Long T.M."/>
            <person name="Calvey C.H."/>
            <person name="Aerts A.L."/>
            <person name="Barry K.W."/>
            <person name="Choi C."/>
            <person name="Clum A."/>
            <person name="Coughlan A.Y."/>
            <person name="Deshpande S."/>
            <person name="Douglass A.P."/>
            <person name="Hanson S.J."/>
            <person name="Klenk H.-P."/>
            <person name="LaButti K.M."/>
            <person name="Lapidus A."/>
            <person name="Lindquist E.A."/>
            <person name="Lipzen A.M."/>
            <person name="Meier-Kolthoff J.P."/>
            <person name="Ohm R.A."/>
            <person name="Otillar R.P."/>
            <person name="Pangilinan J.L."/>
            <person name="Peng Y."/>
            <person name="Rokas A."/>
            <person name="Rosa C.A."/>
            <person name="Scheuner C."/>
            <person name="Sibirny A.A."/>
            <person name="Slot J.C."/>
            <person name="Stielow J.B."/>
            <person name="Sun H."/>
            <person name="Kurtzman C.P."/>
            <person name="Blackwell M."/>
            <person name="Grigoriev I.V."/>
            <person name="Jeffries T.W."/>
        </authorList>
    </citation>
    <scope>NUCLEOTIDE SEQUENCE [LARGE SCALE GENOMIC DNA]</scope>
    <source>
        <strain evidence="12 13">NRRL Y-2026</strain>
    </source>
</reference>
<dbReference type="PANTHER" id="PTHR12809">
    <property type="entry name" value="MEDIATOR COMPLEX SUBUNIT"/>
    <property type="match status" value="1"/>
</dbReference>
<feature type="compositionally biased region" description="Low complexity" evidence="10">
    <location>
        <begin position="30"/>
        <end position="42"/>
    </location>
</feature>
<dbReference type="Pfam" id="PF08638">
    <property type="entry name" value="Med14"/>
    <property type="match status" value="1"/>
</dbReference>
<keyword evidence="5 9" id="KW-0010">Activator</keyword>
<evidence type="ECO:0000313" key="13">
    <source>
        <dbReference type="Proteomes" id="UP000094455"/>
    </source>
</evidence>
<feature type="domain" description="Mediator complex subunit MED14 N-terminal" evidence="11">
    <location>
        <begin position="78"/>
        <end position="263"/>
    </location>
</feature>
<keyword evidence="4 9" id="KW-0805">Transcription regulation</keyword>
<keyword evidence="7 9" id="KW-0539">Nucleus</keyword>
<feature type="region of interest" description="Disordered" evidence="10">
    <location>
        <begin position="1"/>
        <end position="42"/>
    </location>
</feature>
<dbReference type="InterPro" id="IPR055122">
    <property type="entry name" value="Med14_N"/>
</dbReference>
<dbReference type="GO" id="GO:0016592">
    <property type="term" value="C:mediator complex"/>
    <property type="evidence" value="ECO:0007669"/>
    <property type="project" value="UniProtKB-UniRule"/>
</dbReference>
<feature type="compositionally biased region" description="Polar residues" evidence="10">
    <location>
        <begin position="15"/>
        <end position="29"/>
    </location>
</feature>
<evidence type="ECO:0000256" key="6">
    <source>
        <dbReference type="ARBA" id="ARBA00023163"/>
    </source>
</evidence>
<evidence type="ECO:0000256" key="10">
    <source>
        <dbReference type="SAM" id="MobiDB-lite"/>
    </source>
</evidence>
<evidence type="ECO:0000256" key="2">
    <source>
        <dbReference type="ARBA" id="ARBA00007813"/>
    </source>
</evidence>
<dbReference type="AlphaFoldDB" id="A0A1E3NRP6"/>
<keyword evidence="6 9" id="KW-0804">Transcription</keyword>
<dbReference type="STRING" id="763406.A0A1E3NRP6"/>
<protein>
    <recommendedName>
        <fullName evidence="3 9">Mediator of RNA polymerase II transcription subunit 14</fullName>
    </recommendedName>
    <alternativeName>
        <fullName evidence="8 9">Mediator complex subunit 14</fullName>
    </alternativeName>
</protein>
<dbReference type="InterPro" id="IPR013947">
    <property type="entry name" value="Mediator_Med14"/>
</dbReference>
<evidence type="ECO:0000256" key="8">
    <source>
        <dbReference type="ARBA" id="ARBA00032007"/>
    </source>
</evidence>
<dbReference type="PANTHER" id="PTHR12809:SF2">
    <property type="entry name" value="MEDIATOR OF RNA POLYMERASE II TRANSCRIPTION SUBUNIT 14"/>
    <property type="match status" value="1"/>
</dbReference>
<evidence type="ECO:0000259" key="11">
    <source>
        <dbReference type="Pfam" id="PF08638"/>
    </source>
</evidence>
<keyword evidence="13" id="KW-1185">Reference proteome</keyword>
<evidence type="ECO:0000256" key="7">
    <source>
        <dbReference type="ARBA" id="ARBA00023242"/>
    </source>
</evidence>
<proteinExistence type="inferred from homology"/>
<evidence type="ECO:0000256" key="9">
    <source>
        <dbReference type="RuleBase" id="RU365082"/>
    </source>
</evidence>
<dbReference type="RefSeq" id="XP_019019869.1">
    <property type="nucleotide sequence ID" value="XM_019160308.1"/>
</dbReference>
<evidence type="ECO:0000256" key="3">
    <source>
        <dbReference type="ARBA" id="ARBA00019619"/>
    </source>
</evidence>
<name>A0A1E3NRP6_9ASCO</name>
<sequence>MTSVENTRAAMVGDSSLTLPPETQQVQGSTTTATTTASTTTTATTPTALMTPAAAQDDLAARKGPVPPEIPHITMNMTPLNVILERVALDTFKKLKEYFKFLESGTEPEIVKKKQFLELLVMFRENFVRLYVLCKWSRNHDQISKLIDLFVWLRDQNQEITNSIMAFGAIKSSLISAKMPEPDLLTSLEVLLQGRPNLPTYNFLPAETLSPQFVLKVLHNLKVELSIKMSLQNNLPKPFRNYEIKDGCVFFNVPNYFSCALSTLNDDRFHLIDFKLGFALVGNEVKESTEKSDPKTLHTIQQYSNSLLNSEKGLREFYELLYSYSLTTKIYLLHKQLISMRMGLWRGHLTHNYNAESSLITITYWAQRKYAKPSTIQIGIFQDSKLGFKWFKDGVLDESHGLTLVDDSENINLLKLLTSLIKHHVQCIISRLKQLLIGSVEDIEKAVSLSNNSEKIIFRVSQTKDVIYSIDSLSGSCYFENPTNFMNRSAFKINTGNSLDFIEILKLKMLIQESEFSSMMNATGWVSLKSVRLNPDEISKLNIDYSNLKNKSLEPILTSIDIYRRKDWPIGWSILVGTFGFQSNAQLWCSKIQSVEGQWVINWCSEINVNELSDEASSEVSIGSTQTDNKTVDGNEPRSDEKADVNSTMCGSKSLTYNCLINLIKISSSKLISNLIVKELKDQGCELKILNSNDKLVNDFLQNNFKIDNMNLSSTDNAVLLIKNKSLFHIQSAKDSLVLLITIKNSDLNAKMYGKLINDNGVKNLPDIKYSDGNSTHFEYSSRSKIFSIESEVDLSHQFGPIVKENFIRKDTMILSSILSFLNKFAKSLNLLKIVSGNPALSIMKVLSDGVTFKYGENQEEYMTLKIPRQGNDKISIELPEKNPHRYCLPYLNEILSNDQLNNINIKEFVLYLRLTLKFCRKIHDLRSRTKVELDRFNLENEEVDYENKPDDLQHMPSYGYLPFVCGLESLRLIYFKCVKVDTQQSAGKKKNTKIVSDVFKFEIKVELRHRSTCVSKKHSKFFISLGNLRTETTGKITSPASITTACGGSGKVLHDLTTKISDVVGRYFTGEDFPTSLNNGSIVFLRDGLCCDFDSIDKVLEDLHSRLYALVDK</sequence>
<evidence type="ECO:0000256" key="5">
    <source>
        <dbReference type="ARBA" id="ARBA00023159"/>
    </source>
</evidence>
<organism evidence="12 13">
    <name type="scientific">Pichia membranifaciens NRRL Y-2026</name>
    <dbReference type="NCBI Taxonomy" id="763406"/>
    <lineage>
        <taxon>Eukaryota</taxon>
        <taxon>Fungi</taxon>
        <taxon>Dikarya</taxon>
        <taxon>Ascomycota</taxon>
        <taxon>Saccharomycotina</taxon>
        <taxon>Pichiomycetes</taxon>
        <taxon>Pichiales</taxon>
        <taxon>Pichiaceae</taxon>
        <taxon>Pichia</taxon>
    </lineage>
</organism>
<feature type="compositionally biased region" description="Polar residues" evidence="10">
    <location>
        <begin position="618"/>
        <end position="629"/>
    </location>
</feature>
<dbReference type="GO" id="GO:0070847">
    <property type="term" value="C:core mediator complex"/>
    <property type="evidence" value="ECO:0007669"/>
    <property type="project" value="TreeGrafter"/>
</dbReference>
<evidence type="ECO:0000256" key="1">
    <source>
        <dbReference type="ARBA" id="ARBA00004123"/>
    </source>
</evidence>
<evidence type="ECO:0000256" key="4">
    <source>
        <dbReference type="ARBA" id="ARBA00023015"/>
    </source>
</evidence>
<evidence type="ECO:0000313" key="12">
    <source>
        <dbReference type="EMBL" id="ODQ48756.1"/>
    </source>
</evidence>
<accession>A0A1E3NRP6</accession>
<dbReference type="GeneID" id="30176995"/>
<dbReference type="EMBL" id="KV454001">
    <property type="protein sequence ID" value="ODQ48756.1"/>
    <property type="molecule type" value="Genomic_DNA"/>
</dbReference>